<reference evidence="3" key="1">
    <citation type="submission" date="2023-03" db="EMBL/GenBank/DDBJ databases">
        <authorList>
            <person name="Steffen K."/>
            <person name="Cardenas P."/>
        </authorList>
    </citation>
    <scope>NUCLEOTIDE SEQUENCE</scope>
</reference>
<sequence>MNDRAVAERSGVGWFGKNTNILTPTHGSWVFLAEVVTDLELRPDPPLKKTCGECVRCIPACPTDAIVAPFVIDNRRCISFLTIELRGPIPLDLRPLMGDWVFGCDICQEVCPVNRKAAPSREMEFRKRHDFDAPELIPLLSLDEEGFRQRFNGSPIRRAKLAGLQRNVCVALGNIGDTVAVPALARALYSDEALVRSHAAWALGQIGGETARGVLRTALLEEDDSDVAGEIRDALARVTSSS</sequence>
<dbReference type="PANTHER" id="PTHR30002:SF4">
    <property type="entry name" value="EPOXYQUEUOSINE REDUCTASE"/>
    <property type="match status" value="1"/>
</dbReference>
<keyword evidence="1" id="KW-0408">Iron</keyword>
<feature type="domain" description="4Fe-4S ferredoxin-type" evidence="2">
    <location>
        <begin position="39"/>
        <end position="71"/>
    </location>
</feature>
<keyword evidence="1" id="KW-0479">Metal-binding</keyword>
<dbReference type="Gene3D" id="3.30.70.20">
    <property type="match status" value="1"/>
</dbReference>
<evidence type="ECO:0000313" key="3">
    <source>
        <dbReference type="EMBL" id="CAI8007274.1"/>
    </source>
</evidence>
<dbReference type="InterPro" id="IPR004453">
    <property type="entry name" value="QueG"/>
</dbReference>
<name>A0AA35R9E7_GEOBA</name>
<dbReference type="GO" id="GO:0008616">
    <property type="term" value="P:tRNA queuosine(34) biosynthetic process"/>
    <property type="evidence" value="ECO:0007669"/>
    <property type="project" value="InterPro"/>
</dbReference>
<evidence type="ECO:0000256" key="1">
    <source>
        <dbReference type="ARBA" id="ARBA00022485"/>
    </source>
</evidence>
<comment type="caution">
    <text evidence="3">The sequence shown here is derived from an EMBL/GenBank/DDBJ whole genome shotgun (WGS) entry which is preliminary data.</text>
</comment>
<dbReference type="InterPro" id="IPR004155">
    <property type="entry name" value="PBS_lyase_HEAT"/>
</dbReference>
<evidence type="ECO:0000313" key="4">
    <source>
        <dbReference type="Proteomes" id="UP001174909"/>
    </source>
</evidence>
<dbReference type="SUPFAM" id="SSF48371">
    <property type="entry name" value="ARM repeat"/>
    <property type="match status" value="1"/>
</dbReference>
<dbReference type="PANTHER" id="PTHR30002">
    <property type="entry name" value="EPOXYQUEUOSINE REDUCTASE"/>
    <property type="match status" value="1"/>
</dbReference>
<dbReference type="SMART" id="SM00567">
    <property type="entry name" value="EZ_HEAT"/>
    <property type="match status" value="2"/>
</dbReference>
<keyword evidence="4" id="KW-1185">Reference proteome</keyword>
<dbReference type="SUPFAM" id="SSF46548">
    <property type="entry name" value="alpha-helical ferredoxin"/>
    <property type="match status" value="1"/>
</dbReference>
<organism evidence="3 4">
    <name type="scientific">Geodia barretti</name>
    <name type="common">Barrett's horny sponge</name>
    <dbReference type="NCBI Taxonomy" id="519541"/>
    <lineage>
        <taxon>Eukaryota</taxon>
        <taxon>Metazoa</taxon>
        <taxon>Porifera</taxon>
        <taxon>Demospongiae</taxon>
        <taxon>Heteroscleromorpha</taxon>
        <taxon>Tetractinellida</taxon>
        <taxon>Astrophorina</taxon>
        <taxon>Geodiidae</taxon>
        <taxon>Geodia</taxon>
    </lineage>
</organism>
<gene>
    <name evidence="3" type="ORF">GBAR_LOCUS5127</name>
</gene>
<dbReference type="InterPro" id="IPR016024">
    <property type="entry name" value="ARM-type_fold"/>
</dbReference>
<dbReference type="Proteomes" id="UP001174909">
    <property type="component" value="Unassembled WGS sequence"/>
</dbReference>
<dbReference type="AlphaFoldDB" id="A0AA35R9E7"/>
<dbReference type="Pfam" id="PF13484">
    <property type="entry name" value="Fer4_16"/>
    <property type="match status" value="1"/>
</dbReference>
<proteinExistence type="predicted"/>
<dbReference type="PROSITE" id="PS00198">
    <property type="entry name" value="4FE4S_FER_1"/>
    <property type="match status" value="1"/>
</dbReference>
<protein>
    <submittedName>
        <fullName evidence="3">Epoxyqueuosine reductase</fullName>
    </submittedName>
</protein>
<dbReference type="InterPro" id="IPR017900">
    <property type="entry name" value="4Fe4S_Fe_S_CS"/>
</dbReference>
<dbReference type="NCBIfam" id="TIGR00276">
    <property type="entry name" value="tRNA epoxyqueuosine(34) reductase QueG"/>
    <property type="match status" value="1"/>
</dbReference>
<accession>A0AA35R9E7</accession>
<evidence type="ECO:0000259" key="2">
    <source>
        <dbReference type="PROSITE" id="PS51379"/>
    </source>
</evidence>
<dbReference type="InterPro" id="IPR017896">
    <property type="entry name" value="4Fe4S_Fe-S-bd"/>
</dbReference>
<dbReference type="Gene3D" id="1.25.10.10">
    <property type="entry name" value="Leucine-rich Repeat Variant"/>
    <property type="match status" value="1"/>
</dbReference>
<dbReference type="GO" id="GO:0052693">
    <property type="term" value="F:epoxyqueuosine reductase activity"/>
    <property type="evidence" value="ECO:0007669"/>
    <property type="project" value="TreeGrafter"/>
</dbReference>
<dbReference type="GO" id="GO:0051539">
    <property type="term" value="F:4 iron, 4 sulfur cluster binding"/>
    <property type="evidence" value="ECO:0007669"/>
    <property type="project" value="UniProtKB-KW"/>
</dbReference>
<keyword evidence="1" id="KW-0004">4Fe-4S</keyword>
<dbReference type="InterPro" id="IPR011989">
    <property type="entry name" value="ARM-like"/>
</dbReference>
<dbReference type="Pfam" id="PF13646">
    <property type="entry name" value="HEAT_2"/>
    <property type="match status" value="1"/>
</dbReference>
<dbReference type="EMBL" id="CASHTH010000762">
    <property type="protein sequence ID" value="CAI8007274.1"/>
    <property type="molecule type" value="Genomic_DNA"/>
</dbReference>
<dbReference type="PROSITE" id="PS51379">
    <property type="entry name" value="4FE4S_FER_2"/>
    <property type="match status" value="1"/>
</dbReference>
<keyword evidence="1" id="KW-0411">Iron-sulfur</keyword>